<accession>A0A1F8GKD5</accession>
<dbReference type="EMBL" id="MGKL01000013">
    <property type="protein sequence ID" value="OGN25793.1"/>
    <property type="molecule type" value="Genomic_DNA"/>
</dbReference>
<organism evidence="1 2">
    <name type="scientific">Candidatus Yanofskybacteria bacterium RIFCSPLOWO2_01_FULL_44_22</name>
    <dbReference type="NCBI Taxonomy" id="1802697"/>
    <lineage>
        <taxon>Bacteria</taxon>
        <taxon>Candidatus Yanofskyibacteriota</taxon>
    </lineage>
</organism>
<dbReference type="Proteomes" id="UP000178256">
    <property type="component" value="Unassembled WGS sequence"/>
</dbReference>
<sequence>MEAGRGNFSFERLTGSSDQPCRLIYLATRGRATAWQQKERESFQLTSIPPIAVPVLLKQVTRPECKNPADLCRPPTEVSYFCVYEASVGEIPSPMTKEEREEQREERAMERLRKVASENSNGDPVVEEILLLNLMYNWGKGNNPHTPWIDKPHVVNGVKFWRVGHNASHEFYVGTDGTGKRFRYSVGESCTVDTEGRPLEEDGIPGIDEYFAEVANFYGYLGHF</sequence>
<comment type="caution">
    <text evidence="1">The sequence shown here is derived from an EMBL/GenBank/DDBJ whole genome shotgun (WGS) entry which is preliminary data.</text>
</comment>
<evidence type="ECO:0000313" key="1">
    <source>
        <dbReference type="EMBL" id="OGN25793.1"/>
    </source>
</evidence>
<reference evidence="1 2" key="1">
    <citation type="journal article" date="2016" name="Nat. Commun.">
        <title>Thousands of microbial genomes shed light on interconnected biogeochemical processes in an aquifer system.</title>
        <authorList>
            <person name="Anantharaman K."/>
            <person name="Brown C.T."/>
            <person name="Hug L.A."/>
            <person name="Sharon I."/>
            <person name="Castelle C.J."/>
            <person name="Probst A.J."/>
            <person name="Thomas B.C."/>
            <person name="Singh A."/>
            <person name="Wilkins M.J."/>
            <person name="Karaoz U."/>
            <person name="Brodie E.L."/>
            <person name="Williams K.H."/>
            <person name="Hubbard S.S."/>
            <person name="Banfield J.F."/>
        </authorList>
    </citation>
    <scope>NUCLEOTIDE SEQUENCE [LARGE SCALE GENOMIC DNA]</scope>
</reference>
<protein>
    <submittedName>
        <fullName evidence="1">Uncharacterized protein</fullName>
    </submittedName>
</protein>
<dbReference type="AlphaFoldDB" id="A0A1F8GKD5"/>
<evidence type="ECO:0000313" key="2">
    <source>
        <dbReference type="Proteomes" id="UP000178256"/>
    </source>
</evidence>
<name>A0A1F8GKD5_9BACT</name>
<proteinExistence type="predicted"/>
<gene>
    <name evidence="1" type="ORF">A2925_01225</name>
</gene>